<name>A0A251TT50_HELAN</name>
<protein>
    <submittedName>
        <fullName evidence="2">Uncharacterized protein</fullName>
    </submittedName>
</protein>
<dbReference type="EMBL" id="CM007898">
    <property type="protein sequence ID" value="OTG13756.1"/>
    <property type="molecule type" value="Genomic_DNA"/>
</dbReference>
<dbReference type="AlphaFoldDB" id="A0A251TT50"/>
<dbReference type="Proteomes" id="UP000215914">
    <property type="component" value="Chromosome 9"/>
</dbReference>
<evidence type="ECO:0000313" key="2">
    <source>
        <dbReference type="EMBL" id="OTG13756.1"/>
    </source>
</evidence>
<reference evidence="1" key="3">
    <citation type="submission" date="2020-06" db="EMBL/GenBank/DDBJ databases">
        <title>Helianthus annuus Genome sequencing and assembly Release 2.</title>
        <authorList>
            <person name="Gouzy J."/>
            <person name="Langlade N."/>
            <person name="Munos S."/>
        </authorList>
    </citation>
    <scope>NUCLEOTIDE SEQUENCE</scope>
    <source>
        <tissue evidence="1">Leaves</tissue>
    </source>
</reference>
<dbReference type="EMBL" id="MNCJ02000324">
    <property type="protein sequence ID" value="KAF5789152.1"/>
    <property type="molecule type" value="Genomic_DNA"/>
</dbReference>
<organism evidence="2 3">
    <name type="scientific">Helianthus annuus</name>
    <name type="common">Common sunflower</name>
    <dbReference type="NCBI Taxonomy" id="4232"/>
    <lineage>
        <taxon>Eukaryota</taxon>
        <taxon>Viridiplantae</taxon>
        <taxon>Streptophyta</taxon>
        <taxon>Embryophyta</taxon>
        <taxon>Tracheophyta</taxon>
        <taxon>Spermatophyta</taxon>
        <taxon>Magnoliopsida</taxon>
        <taxon>eudicotyledons</taxon>
        <taxon>Gunneridae</taxon>
        <taxon>Pentapetalae</taxon>
        <taxon>asterids</taxon>
        <taxon>campanulids</taxon>
        <taxon>Asterales</taxon>
        <taxon>Asteraceae</taxon>
        <taxon>Asteroideae</taxon>
        <taxon>Heliantheae alliance</taxon>
        <taxon>Heliantheae</taxon>
        <taxon>Helianthus</taxon>
    </lineage>
</organism>
<keyword evidence="3" id="KW-1185">Reference proteome</keyword>
<reference evidence="2" key="2">
    <citation type="submission" date="2017-02" db="EMBL/GenBank/DDBJ databases">
        <title>Sunflower complete genome.</title>
        <authorList>
            <person name="Langlade N."/>
            <person name="Munos S."/>
        </authorList>
    </citation>
    <scope>NUCLEOTIDE SEQUENCE [LARGE SCALE GENOMIC DNA]</scope>
    <source>
        <tissue evidence="2">Leaves</tissue>
    </source>
</reference>
<gene>
    <name evidence="2" type="ORF">HannXRQ_Chr09g0241791</name>
    <name evidence="1" type="ORF">HanXRQr2_Chr09g0367621</name>
</gene>
<dbReference type="InParanoid" id="A0A251TT50"/>
<sequence>MTPDPRVHAVFFKRLRFGSGVDVIEWKGLWLLTVGADFKVDRRGGGAWSMTRHRRKQPCRR</sequence>
<proteinExistence type="predicted"/>
<accession>A0A251TT50</accession>
<evidence type="ECO:0000313" key="3">
    <source>
        <dbReference type="Proteomes" id="UP000215914"/>
    </source>
</evidence>
<reference evidence="1 3" key="1">
    <citation type="journal article" date="2017" name="Nature">
        <title>The sunflower genome provides insights into oil metabolism, flowering and Asterid evolution.</title>
        <authorList>
            <person name="Badouin H."/>
            <person name="Gouzy J."/>
            <person name="Grassa C.J."/>
            <person name="Murat F."/>
            <person name="Staton S.E."/>
            <person name="Cottret L."/>
            <person name="Lelandais-Briere C."/>
            <person name="Owens G.L."/>
            <person name="Carrere S."/>
            <person name="Mayjonade B."/>
            <person name="Legrand L."/>
            <person name="Gill N."/>
            <person name="Kane N.C."/>
            <person name="Bowers J.E."/>
            <person name="Hubner S."/>
            <person name="Bellec A."/>
            <person name="Berard A."/>
            <person name="Berges H."/>
            <person name="Blanchet N."/>
            <person name="Boniface M.C."/>
            <person name="Brunel D."/>
            <person name="Catrice O."/>
            <person name="Chaidir N."/>
            <person name="Claudel C."/>
            <person name="Donnadieu C."/>
            <person name="Faraut T."/>
            <person name="Fievet G."/>
            <person name="Helmstetter N."/>
            <person name="King M."/>
            <person name="Knapp S.J."/>
            <person name="Lai Z."/>
            <person name="Le Paslier M.C."/>
            <person name="Lippi Y."/>
            <person name="Lorenzon L."/>
            <person name="Mandel J.R."/>
            <person name="Marage G."/>
            <person name="Marchand G."/>
            <person name="Marquand E."/>
            <person name="Bret-Mestries E."/>
            <person name="Morien E."/>
            <person name="Nambeesan S."/>
            <person name="Nguyen T."/>
            <person name="Pegot-Espagnet P."/>
            <person name="Pouilly N."/>
            <person name="Raftis F."/>
            <person name="Sallet E."/>
            <person name="Schiex T."/>
            <person name="Thomas J."/>
            <person name="Vandecasteele C."/>
            <person name="Vares D."/>
            <person name="Vear F."/>
            <person name="Vautrin S."/>
            <person name="Crespi M."/>
            <person name="Mangin B."/>
            <person name="Burke J.M."/>
            <person name="Salse J."/>
            <person name="Munos S."/>
            <person name="Vincourt P."/>
            <person name="Rieseberg L.H."/>
            <person name="Langlade N.B."/>
        </authorList>
    </citation>
    <scope>NUCLEOTIDE SEQUENCE [LARGE SCALE GENOMIC DNA]</scope>
    <source>
        <strain evidence="3">cv. SF193</strain>
        <tissue evidence="1">Leaves</tissue>
    </source>
</reference>
<dbReference type="Gramene" id="mRNA:HanXRQr2_Chr09g0367621">
    <property type="protein sequence ID" value="mRNA:HanXRQr2_Chr09g0367621"/>
    <property type="gene ID" value="HanXRQr2_Chr09g0367621"/>
</dbReference>
<evidence type="ECO:0000313" key="1">
    <source>
        <dbReference type="EMBL" id="KAF5789152.1"/>
    </source>
</evidence>